<protein>
    <submittedName>
        <fullName evidence="1">Ester cyclase</fullName>
    </submittedName>
</protein>
<gene>
    <name evidence="1" type="ORF">OM076_39175</name>
</gene>
<dbReference type="RefSeq" id="WP_270045611.1">
    <property type="nucleotide sequence ID" value="NZ_JAPDOD010000064.1"/>
</dbReference>
<dbReference type="AlphaFoldDB" id="A0A9X3N0S5"/>
<dbReference type="EMBL" id="JAPDOD010000064">
    <property type="protein sequence ID" value="MDA0166354.1"/>
    <property type="molecule type" value="Genomic_DNA"/>
</dbReference>
<sequence length="144" mass="15307">MSHTATDINQAAADLTHAFNDADWDRFRSGLAANAVYSETGTGRRVEGVDAYLALCKGWKEAMPDVSGTIRKSIAGDGTVAQEVLWEGTHTGPMQTPAGTIEASGNRVSVLGTLWITFEGDKAREVTHHLDVLTVLQQVGALPG</sequence>
<dbReference type="Pfam" id="PF07366">
    <property type="entry name" value="SnoaL"/>
    <property type="match status" value="1"/>
</dbReference>
<dbReference type="InterPro" id="IPR032710">
    <property type="entry name" value="NTF2-like_dom_sf"/>
</dbReference>
<keyword evidence="2" id="KW-1185">Reference proteome</keyword>
<comment type="caution">
    <text evidence="1">The sequence shown here is derived from an EMBL/GenBank/DDBJ whole genome shotgun (WGS) entry which is preliminary data.</text>
</comment>
<dbReference type="PANTHER" id="PTHR38436:SF1">
    <property type="entry name" value="ESTER CYCLASE"/>
    <property type="match status" value="1"/>
</dbReference>
<accession>A0A9X3N0S5</accession>
<dbReference type="PANTHER" id="PTHR38436">
    <property type="entry name" value="POLYKETIDE CYCLASE SNOAL-LIKE DOMAIN"/>
    <property type="match status" value="1"/>
</dbReference>
<dbReference type="GO" id="GO:0030638">
    <property type="term" value="P:polyketide metabolic process"/>
    <property type="evidence" value="ECO:0007669"/>
    <property type="project" value="InterPro"/>
</dbReference>
<dbReference type="Proteomes" id="UP001149140">
    <property type="component" value="Unassembled WGS sequence"/>
</dbReference>
<name>A0A9X3N0S5_9ACTN</name>
<dbReference type="Gene3D" id="3.10.450.50">
    <property type="match status" value="1"/>
</dbReference>
<proteinExistence type="predicted"/>
<reference evidence="1" key="1">
    <citation type="submission" date="2022-10" db="EMBL/GenBank/DDBJ databases">
        <title>The WGS of Solirubrobacter ginsenosidimutans DSM 21036.</title>
        <authorList>
            <person name="Jiang Z."/>
        </authorList>
    </citation>
    <scope>NUCLEOTIDE SEQUENCE</scope>
    <source>
        <strain evidence="1">DSM 21036</strain>
    </source>
</reference>
<dbReference type="InterPro" id="IPR009959">
    <property type="entry name" value="Cyclase_SnoaL-like"/>
</dbReference>
<organism evidence="1 2">
    <name type="scientific">Solirubrobacter ginsenosidimutans</name>
    <dbReference type="NCBI Taxonomy" id="490573"/>
    <lineage>
        <taxon>Bacteria</taxon>
        <taxon>Bacillati</taxon>
        <taxon>Actinomycetota</taxon>
        <taxon>Thermoleophilia</taxon>
        <taxon>Solirubrobacterales</taxon>
        <taxon>Solirubrobacteraceae</taxon>
        <taxon>Solirubrobacter</taxon>
    </lineage>
</organism>
<evidence type="ECO:0000313" key="1">
    <source>
        <dbReference type="EMBL" id="MDA0166354.1"/>
    </source>
</evidence>
<dbReference type="SUPFAM" id="SSF54427">
    <property type="entry name" value="NTF2-like"/>
    <property type="match status" value="1"/>
</dbReference>
<evidence type="ECO:0000313" key="2">
    <source>
        <dbReference type="Proteomes" id="UP001149140"/>
    </source>
</evidence>